<evidence type="ECO:0000256" key="6">
    <source>
        <dbReference type="SAM" id="MobiDB-lite"/>
    </source>
</evidence>
<evidence type="ECO:0000256" key="3">
    <source>
        <dbReference type="ARBA" id="ARBA00023125"/>
    </source>
</evidence>
<dbReference type="SMART" id="SM00301">
    <property type="entry name" value="DM"/>
    <property type="match status" value="1"/>
</dbReference>
<reference evidence="8 9" key="1">
    <citation type="submission" date="2020-04" db="EMBL/GenBank/DDBJ databases">
        <authorList>
            <person name="Laetsch R D."/>
            <person name="Stevens L."/>
            <person name="Kumar S."/>
            <person name="Blaxter L. M."/>
        </authorList>
    </citation>
    <scope>NUCLEOTIDE SEQUENCE [LARGE SCALE GENOMIC DNA]</scope>
</reference>
<dbReference type="GO" id="GO:0000978">
    <property type="term" value="F:RNA polymerase II cis-regulatory region sequence-specific DNA binding"/>
    <property type="evidence" value="ECO:0007669"/>
    <property type="project" value="TreeGrafter"/>
</dbReference>
<dbReference type="SUPFAM" id="SSF82927">
    <property type="entry name" value="Cysteine-rich DNA binding domain, (DM domain)"/>
    <property type="match status" value="1"/>
</dbReference>
<proteinExistence type="predicted"/>
<dbReference type="FunFam" id="4.10.1040.10:FF:000001">
    <property type="entry name" value="doublesex- and mab-3-related transcription factor 1"/>
    <property type="match status" value="1"/>
</dbReference>
<dbReference type="InterPro" id="IPR001275">
    <property type="entry name" value="DM_DNA-bd"/>
</dbReference>
<feature type="DNA-binding region" description="DM" evidence="5">
    <location>
        <begin position="35"/>
        <end position="82"/>
    </location>
</feature>
<protein>
    <recommendedName>
        <fullName evidence="7">DM domain-containing protein</fullName>
    </recommendedName>
</protein>
<evidence type="ECO:0000256" key="4">
    <source>
        <dbReference type="ARBA" id="ARBA00023242"/>
    </source>
</evidence>
<dbReference type="Proteomes" id="UP000494206">
    <property type="component" value="Unassembled WGS sequence"/>
</dbReference>
<keyword evidence="1 5" id="KW-0479">Metal-binding</keyword>
<dbReference type="Gene3D" id="4.10.1040.10">
    <property type="entry name" value="DM DNA-binding domain"/>
    <property type="match status" value="1"/>
</dbReference>
<evidence type="ECO:0000313" key="8">
    <source>
        <dbReference type="EMBL" id="CAB3404813.1"/>
    </source>
</evidence>
<keyword evidence="2 5" id="KW-0862">Zinc</keyword>
<comment type="caution">
    <text evidence="8">The sequence shown here is derived from an EMBL/GenBank/DDBJ whole genome shotgun (WGS) entry which is preliminary data.</text>
</comment>
<evidence type="ECO:0000256" key="2">
    <source>
        <dbReference type="ARBA" id="ARBA00022833"/>
    </source>
</evidence>
<dbReference type="Pfam" id="PF00751">
    <property type="entry name" value="DM"/>
    <property type="match status" value="1"/>
</dbReference>
<accession>A0A8S1EYI5</accession>
<dbReference type="GO" id="GO:0007548">
    <property type="term" value="P:sex differentiation"/>
    <property type="evidence" value="ECO:0007669"/>
    <property type="project" value="TreeGrafter"/>
</dbReference>
<feature type="compositionally biased region" description="Basic and acidic residues" evidence="6">
    <location>
        <begin position="133"/>
        <end position="146"/>
    </location>
</feature>
<organism evidence="8 9">
    <name type="scientific">Caenorhabditis bovis</name>
    <dbReference type="NCBI Taxonomy" id="2654633"/>
    <lineage>
        <taxon>Eukaryota</taxon>
        <taxon>Metazoa</taxon>
        <taxon>Ecdysozoa</taxon>
        <taxon>Nematoda</taxon>
        <taxon>Chromadorea</taxon>
        <taxon>Rhabditida</taxon>
        <taxon>Rhabditina</taxon>
        <taxon>Rhabditomorpha</taxon>
        <taxon>Rhabditoidea</taxon>
        <taxon>Rhabditidae</taxon>
        <taxon>Peloderinae</taxon>
        <taxon>Caenorhabditis</taxon>
    </lineage>
</organism>
<keyword evidence="4 5" id="KW-0539">Nucleus</keyword>
<dbReference type="OrthoDB" id="6162476at2759"/>
<feature type="domain" description="DM" evidence="7">
    <location>
        <begin position="35"/>
        <end position="82"/>
    </location>
</feature>
<dbReference type="InterPro" id="IPR036407">
    <property type="entry name" value="DM_DNA-bd_sf"/>
</dbReference>
<dbReference type="PANTHER" id="PTHR12322">
    <property type="entry name" value="DOUBLESEX AND MAB-3 RELATED TRANSCRIPTION FACTOR DMRT"/>
    <property type="match status" value="1"/>
</dbReference>
<feature type="region of interest" description="Disordered" evidence="6">
    <location>
        <begin position="118"/>
        <end position="176"/>
    </location>
</feature>
<evidence type="ECO:0000313" key="9">
    <source>
        <dbReference type="Proteomes" id="UP000494206"/>
    </source>
</evidence>
<evidence type="ECO:0000256" key="5">
    <source>
        <dbReference type="PROSITE-ProRule" id="PRU00070"/>
    </source>
</evidence>
<feature type="compositionally biased region" description="Low complexity" evidence="6">
    <location>
        <begin position="153"/>
        <end position="169"/>
    </location>
</feature>
<evidence type="ECO:0000259" key="7">
    <source>
        <dbReference type="PROSITE" id="PS50809"/>
    </source>
</evidence>
<dbReference type="GO" id="GO:0005634">
    <property type="term" value="C:nucleus"/>
    <property type="evidence" value="ECO:0007669"/>
    <property type="project" value="UniProtKB-SubCell"/>
</dbReference>
<evidence type="ECO:0000256" key="1">
    <source>
        <dbReference type="ARBA" id="ARBA00022723"/>
    </source>
</evidence>
<dbReference type="InterPro" id="IPR026607">
    <property type="entry name" value="DMRT"/>
</dbReference>
<gene>
    <name evidence="8" type="ORF">CBOVIS_LOCUS7083</name>
</gene>
<keyword evidence="3 5" id="KW-0238">DNA-binding</keyword>
<sequence length="289" mass="31553">MSSSSSSSAAANIPPASLEQILRIRQERNQRTPKCARCRNHGTVSALKGHKRFCKWKDCLCAKCTLIAERQRVMAAQVALRRQQSQEEKDARELEILLGSSGNASEFLELLRRDNADQQPQNLSNCSSSSDSGGDKHDVNGKQPTREDEEMVSRSSPSSPTSSEQKISSVSPPTNNNIECNIGNAAMFRPQNFAFPMFNPLMYNRHLMRMPMIPHFGFAGASGLGIPADFTAAATLANGFPTAISAQHLPQTAQSSPSTTSNSPVTNTIFPQIFPLDCRQIKAENAETV</sequence>
<dbReference type="AlphaFoldDB" id="A0A8S1EYI5"/>
<dbReference type="PROSITE" id="PS50809">
    <property type="entry name" value="DM_2"/>
    <property type="match status" value="1"/>
</dbReference>
<dbReference type="GO" id="GO:0046872">
    <property type="term" value="F:metal ion binding"/>
    <property type="evidence" value="ECO:0007669"/>
    <property type="project" value="UniProtKB-KW"/>
</dbReference>
<keyword evidence="9" id="KW-1185">Reference proteome</keyword>
<dbReference type="EMBL" id="CADEPM010000004">
    <property type="protein sequence ID" value="CAB3404813.1"/>
    <property type="molecule type" value="Genomic_DNA"/>
</dbReference>
<dbReference type="GO" id="GO:0000981">
    <property type="term" value="F:DNA-binding transcription factor activity, RNA polymerase II-specific"/>
    <property type="evidence" value="ECO:0007669"/>
    <property type="project" value="TreeGrafter"/>
</dbReference>
<dbReference type="PANTHER" id="PTHR12322:SF116">
    <property type="entry name" value="DOUBLESEX-MAB RELATED 99B"/>
    <property type="match status" value="1"/>
</dbReference>
<comment type="subcellular location">
    <subcellularLocation>
        <location evidence="5">Nucleus</location>
    </subcellularLocation>
</comment>
<dbReference type="PROSITE" id="PS40000">
    <property type="entry name" value="DM_1"/>
    <property type="match status" value="1"/>
</dbReference>
<name>A0A8S1EYI5_9PELO</name>